<evidence type="ECO:0000313" key="2">
    <source>
        <dbReference type="EMBL" id="SCB94924.1"/>
    </source>
</evidence>
<dbReference type="Pfam" id="PF13650">
    <property type="entry name" value="Asp_protease_2"/>
    <property type="match status" value="2"/>
</dbReference>
<sequence>MIARPFYHMQSKIFHVLLLLFTISFLTNAFGQPGRKEQDSAIAHFPFKQYFGGVVVIKATLDPWPDTLQFIFDTGSAGISLDSSACLRLGVAASPSSTVIRGLGGSRKANFVYNRKLRFPCFELDSLNFHVNDYESISEVYGFRVDGIIGYSLICRYIVQVDFDKEEIRLYPKGNFRYPKGGTMLKLSMNMIPVVKAPIRNGKGQALGYYYFDTGAGMCLLLSNQFSIDSSLFKRRKFKRTPTQAEGLNGKVNMDITTMEEFRLGNYTFKNVPTYLFDDEANITQYPSLGGLIGNDLLRRFNLTLNYAQKEIHLEPNSHFREPFDYSYTGLIFYLINDRVVVMQVIANSPAERAGFRVGDEVLAVNKIFTNNLMIYREQLKNTGTKVELLIRRGNEMMVKKLPVKSIL</sequence>
<dbReference type="PROSITE" id="PS50106">
    <property type="entry name" value="PDZ"/>
    <property type="match status" value="1"/>
</dbReference>
<accession>A0A1C4AJP4</accession>
<feature type="domain" description="PDZ" evidence="1">
    <location>
        <begin position="311"/>
        <end position="395"/>
    </location>
</feature>
<dbReference type="SMART" id="SM00228">
    <property type="entry name" value="PDZ"/>
    <property type="match status" value="1"/>
</dbReference>
<keyword evidence="3" id="KW-1185">Reference proteome</keyword>
<dbReference type="Pfam" id="PF17820">
    <property type="entry name" value="PDZ_6"/>
    <property type="match status" value="1"/>
</dbReference>
<name>A0A1C4AJP4_9BACT</name>
<dbReference type="SUPFAM" id="SSF50630">
    <property type="entry name" value="Acid proteases"/>
    <property type="match status" value="1"/>
</dbReference>
<dbReference type="AlphaFoldDB" id="A0A1C4AJP4"/>
<dbReference type="OrthoDB" id="3521766at2"/>
<dbReference type="InterPro" id="IPR041489">
    <property type="entry name" value="PDZ_6"/>
</dbReference>
<evidence type="ECO:0000259" key="1">
    <source>
        <dbReference type="PROSITE" id="PS50106"/>
    </source>
</evidence>
<dbReference type="InterPro" id="IPR001478">
    <property type="entry name" value="PDZ"/>
</dbReference>
<protein>
    <submittedName>
        <fullName evidence="2">PDZ domain-containing protein</fullName>
    </submittedName>
</protein>
<gene>
    <name evidence="2" type="ORF">GA0116948_102167</name>
</gene>
<dbReference type="SUPFAM" id="SSF50156">
    <property type="entry name" value="PDZ domain-like"/>
    <property type="match status" value="1"/>
</dbReference>
<evidence type="ECO:0000313" key="3">
    <source>
        <dbReference type="Proteomes" id="UP000242818"/>
    </source>
</evidence>
<dbReference type="EMBL" id="FMAR01000002">
    <property type="protein sequence ID" value="SCB94924.1"/>
    <property type="molecule type" value="Genomic_DNA"/>
</dbReference>
<organism evidence="2 3">
    <name type="scientific">Chitinophaga costaii</name>
    <dbReference type="NCBI Taxonomy" id="1335309"/>
    <lineage>
        <taxon>Bacteria</taxon>
        <taxon>Pseudomonadati</taxon>
        <taxon>Bacteroidota</taxon>
        <taxon>Chitinophagia</taxon>
        <taxon>Chitinophagales</taxon>
        <taxon>Chitinophagaceae</taxon>
        <taxon>Chitinophaga</taxon>
    </lineage>
</organism>
<dbReference type="Proteomes" id="UP000242818">
    <property type="component" value="Unassembled WGS sequence"/>
</dbReference>
<dbReference type="STRING" id="1335309.GA0116948_102167"/>
<dbReference type="Gene3D" id="2.30.42.10">
    <property type="match status" value="1"/>
</dbReference>
<reference evidence="2 3" key="1">
    <citation type="submission" date="2016-08" db="EMBL/GenBank/DDBJ databases">
        <authorList>
            <person name="Seilhamer J.J."/>
        </authorList>
    </citation>
    <scope>NUCLEOTIDE SEQUENCE [LARGE SCALE GENOMIC DNA]</scope>
    <source>
        <strain evidence="2 3">A37T2</strain>
    </source>
</reference>
<dbReference type="InterPro" id="IPR036034">
    <property type="entry name" value="PDZ_sf"/>
</dbReference>
<dbReference type="InterPro" id="IPR021109">
    <property type="entry name" value="Peptidase_aspartic_dom_sf"/>
</dbReference>
<dbReference type="Gene3D" id="2.40.70.10">
    <property type="entry name" value="Acid Proteases"/>
    <property type="match status" value="2"/>
</dbReference>
<proteinExistence type="predicted"/>